<feature type="transmembrane region" description="Helical" evidence="7">
    <location>
        <begin position="273"/>
        <end position="292"/>
    </location>
</feature>
<protein>
    <submittedName>
        <fullName evidence="9">Unannotated protein</fullName>
    </submittedName>
</protein>
<dbReference type="EMBL" id="CAFBLP010000120">
    <property type="protein sequence ID" value="CAB4892536.1"/>
    <property type="molecule type" value="Genomic_DNA"/>
</dbReference>
<evidence type="ECO:0000256" key="6">
    <source>
        <dbReference type="ARBA" id="ARBA00023136"/>
    </source>
</evidence>
<name>A0A6J7FAS5_9ZZZZ</name>
<keyword evidence="2" id="KW-0813">Transport</keyword>
<dbReference type="GO" id="GO:0005886">
    <property type="term" value="C:plasma membrane"/>
    <property type="evidence" value="ECO:0007669"/>
    <property type="project" value="UniProtKB-SubCell"/>
</dbReference>
<keyword evidence="4 7" id="KW-0812">Transmembrane</keyword>
<proteinExistence type="predicted"/>
<evidence type="ECO:0000313" key="9">
    <source>
        <dbReference type="EMBL" id="CAB4892536.1"/>
    </source>
</evidence>
<feature type="transmembrane region" description="Helical" evidence="7">
    <location>
        <begin position="333"/>
        <end position="354"/>
    </location>
</feature>
<dbReference type="Gene3D" id="1.20.1250.20">
    <property type="entry name" value="MFS general substrate transporter like domains"/>
    <property type="match status" value="1"/>
</dbReference>
<reference evidence="9" key="1">
    <citation type="submission" date="2020-05" db="EMBL/GenBank/DDBJ databases">
        <authorList>
            <person name="Chiriac C."/>
            <person name="Salcher M."/>
            <person name="Ghai R."/>
            <person name="Kavagutti S V."/>
        </authorList>
    </citation>
    <scope>NUCLEOTIDE SEQUENCE</scope>
</reference>
<evidence type="ECO:0000256" key="1">
    <source>
        <dbReference type="ARBA" id="ARBA00004651"/>
    </source>
</evidence>
<dbReference type="InterPro" id="IPR010290">
    <property type="entry name" value="TM_effector"/>
</dbReference>
<dbReference type="InterPro" id="IPR036259">
    <property type="entry name" value="MFS_trans_sf"/>
</dbReference>
<dbReference type="PANTHER" id="PTHR23513:SF11">
    <property type="entry name" value="STAPHYLOFERRIN A TRANSPORTER"/>
    <property type="match status" value="1"/>
</dbReference>
<evidence type="ECO:0000256" key="7">
    <source>
        <dbReference type="SAM" id="Phobius"/>
    </source>
</evidence>
<dbReference type="InterPro" id="IPR020846">
    <property type="entry name" value="MFS_dom"/>
</dbReference>
<evidence type="ECO:0000256" key="3">
    <source>
        <dbReference type="ARBA" id="ARBA00022475"/>
    </source>
</evidence>
<dbReference type="AlphaFoldDB" id="A0A6J7FAS5"/>
<gene>
    <name evidence="9" type="ORF">UFOPK3376_02958</name>
</gene>
<keyword evidence="6 7" id="KW-0472">Membrane</keyword>
<evidence type="ECO:0000256" key="4">
    <source>
        <dbReference type="ARBA" id="ARBA00022692"/>
    </source>
</evidence>
<feature type="transmembrane region" description="Helical" evidence="7">
    <location>
        <begin position="158"/>
        <end position="178"/>
    </location>
</feature>
<feature type="domain" description="Major facilitator superfamily (MFS) profile" evidence="8">
    <location>
        <begin position="1"/>
        <end position="387"/>
    </location>
</feature>
<dbReference type="PANTHER" id="PTHR23513">
    <property type="entry name" value="INTEGRAL MEMBRANE EFFLUX PROTEIN-RELATED"/>
    <property type="match status" value="1"/>
</dbReference>
<feature type="transmembrane region" description="Helical" evidence="7">
    <location>
        <begin position="245"/>
        <end position="266"/>
    </location>
</feature>
<evidence type="ECO:0000256" key="5">
    <source>
        <dbReference type="ARBA" id="ARBA00022989"/>
    </source>
</evidence>
<feature type="transmembrane region" description="Helical" evidence="7">
    <location>
        <begin position="209"/>
        <end position="233"/>
    </location>
</feature>
<sequence>MLLIWGAGAISDTGTWIQLVVVGSLVASNTGSALQTGLIALATFMPQGIAAPVGGLLADRFDRGRVFIGGLTGQALFTTVLAVLLGLGVRAPLALAALIMCSSAMGSLGGPSYAAMLPDLVPPEELMAMSALGIYSWNAGRIAGPLLATVLASTLGPAWTVGLNAMTFAGLALAVLALRRTFTPHDTEPGSIRVRLAEGWTAARSVRSCAFGIAAVTVLNLFVGPFMGLIPAYVHGQFHGGVRVIGMFSSIQGLGAIAGTLVVTALTPRFGRARIMVVVASALVLGYLAYAVAPTTATAAACVVVLGACTSSTFTTMMYIVQRDAPHAQRGRVLSILQALVGFSYGIGILWLGVLGDATSLRIAFATSSSLLTVSILILVRRMPDWRHSIDVGSAPVLEAAPA</sequence>
<feature type="transmembrane region" description="Helical" evidence="7">
    <location>
        <begin position="66"/>
        <end position="87"/>
    </location>
</feature>
<feature type="transmembrane region" description="Helical" evidence="7">
    <location>
        <begin position="298"/>
        <end position="321"/>
    </location>
</feature>
<dbReference type="CDD" id="cd06173">
    <property type="entry name" value="MFS_MefA_like"/>
    <property type="match status" value="1"/>
</dbReference>
<dbReference type="Pfam" id="PF05977">
    <property type="entry name" value="MFS_3"/>
    <property type="match status" value="1"/>
</dbReference>
<dbReference type="SUPFAM" id="SSF103473">
    <property type="entry name" value="MFS general substrate transporter"/>
    <property type="match status" value="1"/>
</dbReference>
<feature type="transmembrane region" description="Helical" evidence="7">
    <location>
        <begin position="360"/>
        <end position="380"/>
    </location>
</feature>
<comment type="subcellular location">
    <subcellularLocation>
        <location evidence="1">Cell membrane</location>
        <topology evidence="1">Multi-pass membrane protein</topology>
    </subcellularLocation>
</comment>
<keyword evidence="3" id="KW-1003">Cell membrane</keyword>
<keyword evidence="5 7" id="KW-1133">Transmembrane helix</keyword>
<evidence type="ECO:0000259" key="8">
    <source>
        <dbReference type="PROSITE" id="PS50850"/>
    </source>
</evidence>
<feature type="transmembrane region" description="Helical" evidence="7">
    <location>
        <begin position="93"/>
        <end position="114"/>
    </location>
</feature>
<organism evidence="9">
    <name type="scientific">freshwater metagenome</name>
    <dbReference type="NCBI Taxonomy" id="449393"/>
    <lineage>
        <taxon>unclassified sequences</taxon>
        <taxon>metagenomes</taxon>
        <taxon>ecological metagenomes</taxon>
    </lineage>
</organism>
<evidence type="ECO:0000256" key="2">
    <source>
        <dbReference type="ARBA" id="ARBA00022448"/>
    </source>
</evidence>
<accession>A0A6J7FAS5</accession>
<dbReference type="GO" id="GO:0022857">
    <property type="term" value="F:transmembrane transporter activity"/>
    <property type="evidence" value="ECO:0007669"/>
    <property type="project" value="InterPro"/>
</dbReference>
<dbReference type="PROSITE" id="PS50850">
    <property type="entry name" value="MFS"/>
    <property type="match status" value="1"/>
</dbReference>